<dbReference type="Proteomes" id="UP000027586">
    <property type="component" value="Unassembled WGS sequence"/>
</dbReference>
<protein>
    <submittedName>
        <fullName evidence="1">Uncharacterized protein</fullName>
    </submittedName>
</protein>
<evidence type="ECO:0000313" key="2">
    <source>
        <dbReference type="Proteomes" id="UP000027586"/>
    </source>
</evidence>
<keyword evidence="2" id="KW-1185">Reference proteome</keyword>
<organism evidence="1 2">
    <name type="scientific">Lichtheimia corymbifera JMRC:FSU:9682</name>
    <dbReference type="NCBI Taxonomy" id="1263082"/>
    <lineage>
        <taxon>Eukaryota</taxon>
        <taxon>Fungi</taxon>
        <taxon>Fungi incertae sedis</taxon>
        <taxon>Mucoromycota</taxon>
        <taxon>Mucoromycotina</taxon>
        <taxon>Mucoromycetes</taxon>
        <taxon>Mucorales</taxon>
        <taxon>Lichtheimiaceae</taxon>
        <taxon>Lichtheimia</taxon>
    </lineage>
</organism>
<proteinExistence type="predicted"/>
<dbReference type="VEuPathDB" id="FungiDB:LCOR_00322.1"/>
<gene>
    <name evidence="1" type="ORF">LCOR_00322.1</name>
</gene>
<accession>A0A068RHZ4</accession>
<reference evidence="1" key="1">
    <citation type="submission" date="2013-08" db="EMBL/GenBank/DDBJ databases">
        <title>Gene expansion shapes genome architecture in the human pathogen Lichtheimia corymbifera: an evolutionary genomics analysis in the ancient terrestrial Mucorales (Mucoromycotina).</title>
        <authorList>
            <person name="Schwartze V.U."/>
            <person name="Winter S."/>
            <person name="Shelest E."/>
            <person name="Marcet-Houben M."/>
            <person name="Horn F."/>
            <person name="Wehner S."/>
            <person name="Hoffmann K."/>
            <person name="Riege K."/>
            <person name="Sammeth M."/>
            <person name="Nowrousian M."/>
            <person name="Valiante V."/>
            <person name="Linde J."/>
            <person name="Jacobsen I.D."/>
            <person name="Marz M."/>
            <person name="Brakhage A.A."/>
            <person name="Gabaldon T."/>
            <person name="Bocker S."/>
            <person name="Voigt K."/>
        </authorList>
    </citation>
    <scope>NUCLEOTIDE SEQUENCE [LARGE SCALE GENOMIC DNA]</scope>
    <source>
        <strain evidence="1">FSU 9682</strain>
    </source>
</reference>
<evidence type="ECO:0000313" key="1">
    <source>
        <dbReference type="EMBL" id="CDH48546.1"/>
    </source>
</evidence>
<dbReference type="OrthoDB" id="2126195at2759"/>
<dbReference type="AlphaFoldDB" id="A0A068RHZ4"/>
<sequence length="187" mass="21899">MQVPRFLKHGIGLEDSTGTPIIHRGFTTIINLDRLRGLKHHEHLMKLWKDERTMLGDPHAANVPNNTFEHIPINQRRQSLSVQSNQNTIARFQQGIFRGDALALLSDFLDDRFPNGGLVNLAPPETQMYFQDTVPFQQRFDEFLNEHTDHPHHDTWFYKNTRIQRYAQDFYPNINILRPGSGSRYHQ</sequence>
<comment type="caution">
    <text evidence="1">The sequence shown here is derived from an EMBL/GenBank/DDBJ whole genome shotgun (WGS) entry which is preliminary data.</text>
</comment>
<dbReference type="EMBL" id="CBTN010000001">
    <property type="protein sequence ID" value="CDH48546.1"/>
    <property type="molecule type" value="Genomic_DNA"/>
</dbReference>
<name>A0A068RHZ4_9FUNG</name>